<keyword evidence="6" id="KW-1185">Reference proteome</keyword>
<protein>
    <recommendedName>
        <fullName evidence="4">Peptidase A1 domain-containing protein</fullName>
    </recommendedName>
</protein>
<dbReference type="PROSITE" id="PS51767">
    <property type="entry name" value="PEPTIDASE_A1"/>
    <property type="match status" value="1"/>
</dbReference>
<dbReference type="Proteomes" id="UP000799772">
    <property type="component" value="Unassembled WGS sequence"/>
</dbReference>
<feature type="region of interest" description="Disordered" evidence="1">
    <location>
        <begin position="440"/>
        <end position="477"/>
    </location>
</feature>
<comment type="caution">
    <text evidence="5">The sequence shown here is derived from an EMBL/GenBank/DDBJ whole genome shotgun (WGS) entry which is preliminary data.</text>
</comment>
<feature type="region of interest" description="Disordered" evidence="1">
    <location>
        <begin position="543"/>
        <end position="590"/>
    </location>
</feature>
<accession>A0A9P4INA4</accession>
<evidence type="ECO:0000259" key="4">
    <source>
        <dbReference type="PROSITE" id="PS51767"/>
    </source>
</evidence>
<reference evidence="5" key="1">
    <citation type="journal article" date="2020" name="Stud. Mycol.">
        <title>101 Dothideomycetes genomes: a test case for predicting lifestyles and emergence of pathogens.</title>
        <authorList>
            <person name="Haridas S."/>
            <person name="Albert R."/>
            <person name="Binder M."/>
            <person name="Bloem J."/>
            <person name="Labutti K."/>
            <person name="Salamov A."/>
            <person name="Andreopoulos B."/>
            <person name="Baker S."/>
            <person name="Barry K."/>
            <person name="Bills G."/>
            <person name="Bluhm B."/>
            <person name="Cannon C."/>
            <person name="Castanera R."/>
            <person name="Culley D."/>
            <person name="Daum C."/>
            <person name="Ezra D."/>
            <person name="Gonzalez J."/>
            <person name="Henrissat B."/>
            <person name="Kuo A."/>
            <person name="Liang C."/>
            <person name="Lipzen A."/>
            <person name="Lutzoni F."/>
            <person name="Magnuson J."/>
            <person name="Mondo S."/>
            <person name="Nolan M."/>
            <person name="Ohm R."/>
            <person name="Pangilinan J."/>
            <person name="Park H.-J."/>
            <person name="Ramirez L."/>
            <person name="Alfaro M."/>
            <person name="Sun H."/>
            <person name="Tritt A."/>
            <person name="Yoshinaga Y."/>
            <person name="Zwiers L.-H."/>
            <person name="Turgeon B."/>
            <person name="Goodwin S."/>
            <person name="Spatafora J."/>
            <person name="Crous P."/>
            <person name="Grigoriev I."/>
        </authorList>
    </citation>
    <scope>NUCLEOTIDE SEQUENCE</scope>
    <source>
        <strain evidence="5">CBS 133067</strain>
    </source>
</reference>
<feature type="signal peptide" evidence="3">
    <location>
        <begin position="1"/>
        <end position="32"/>
    </location>
</feature>
<evidence type="ECO:0000313" key="6">
    <source>
        <dbReference type="Proteomes" id="UP000799772"/>
    </source>
</evidence>
<evidence type="ECO:0000256" key="3">
    <source>
        <dbReference type="SAM" id="SignalP"/>
    </source>
</evidence>
<dbReference type="InterPro" id="IPR033121">
    <property type="entry name" value="PEPTIDASE_A1"/>
</dbReference>
<gene>
    <name evidence="5" type="ORF">NA57DRAFT_63082</name>
</gene>
<sequence length="590" mass="62056">MVKHPRIPKCAWGINILSVIVALVLLIDVVNAAQPLQLEWSSTHYGPDGPWQAIIVSVGGNETDVRIGSSNAGAQATVDLLPGSVWEVFALAPDVCNPYPNSRCGKGGFWTPNDDDTNPNNLIEISAGLTPLQWSGGDGNSFVAQAVSVAASNINGNQTVYNASLASVTNATITNPDGSKRGPELGFFSLGNTSPSQNFSLNTTEGTSISTEIVIAGLQASNIIPSYSFGLHYGSAALNYQGSLVLGGYDRSRLIGPLTTFNHDNSGSLNSLTLLDVGIGIETGGSPFNFPGTDQSGLLTRNTSEAGDIQVTIDPSTPYLVLPQKTCQKLSNYLPISFDKSLKYWVWQTSDPNYKKIINSPTYLSFTFPPSLGASDNAIIKVPIALLNLTLDEGITNKKTPYFPCLDLSNNDGNYVLGRAFLQAAFYGANLAQNQAWIAQAPGPGQPGNGEPGPVSSDVQALAATDPRPDPSSLNNDENAFSQSWAAYWTPLATPPATLLNSGSGGLSTGAKAGIGVGVAVGALALIAGALLFWLRRRRAANRDAAHERSSNEPMIQQEDHGYKGPSELAGGPDGTAYATYEADSGTIFT</sequence>
<dbReference type="OrthoDB" id="4074350at2759"/>
<dbReference type="AlphaFoldDB" id="A0A9P4INA4"/>
<feature type="domain" description="Peptidase A1" evidence="4">
    <location>
        <begin position="61"/>
        <end position="439"/>
    </location>
</feature>
<dbReference type="InterPro" id="IPR021109">
    <property type="entry name" value="Peptidase_aspartic_dom_sf"/>
</dbReference>
<keyword evidence="2" id="KW-0812">Transmembrane</keyword>
<organism evidence="5 6">
    <name type="scientific">Rhizodiscina lignyota</name>
    <dbReference type="NCBI Taxonomy" id="1504668"/>
    <lineage>
        <taxon>Eukaryota</taxon>
        <taxon>Fungi</taxon>
        <taxon>Dikarya</taxon>
        <taxon>Ascomycota</taxon>
        <taxon>Pezizomycotina</taxon>
        <taxon>Dothideomycetes</taxon>
        <taxon>Pleosporomycetidae</taxon>
        <taxon>Aulographales</taxon>
        <taxon>Rhizodiscinaceae</taxon>
        <taxon>Rhizodiscina</taxon>
    </lineage>
</organism>
<keyword evidence="2" id="KW-0472">Membrane</keyword>
<name>A0A9P4INA4_9PEZI</name>
<evidence type="ECO:0000313" key="5">
    <source>
        <dbReference type="EMBL" id="KAF2104646.1"/>
    </source>
</evidence>
<feature type="chain" id="PRO_5040386958" description="Peptidase A1 domain-containing protein" evidence="3">
    <location>
        <begin position="33"/>
        <end position="590"/>
    </location>
</feature>
<dbReference type="Pfam" id="PF00026">
    <property type="entry name" value="Asp"/>
    <property type="match status" value="1"/>
</dbReference>
<proteinExistence type="predicted"/>
<dbReference type="EMBL" id="ML978121">
    <property type="protein sequence ID" value="KAF2104646.1"/>
    <property type="molecule type" value="Genomic_DNA"/>
</dbReference>
<feature type="transmembrane region" description="Helical" evidence="2">
    <location>
        <begin position="513"/>
        <end position="535"/>
    </location>
</feature>
<keyword evidence="2" id="KW-1133">Transmembrane helix</keyword>
<keyword evidence="3" id="KW-0732">Signal</keyword>
<evidence type="ECO:0000256" key="2">
    <source>
        <dbReference type="SAM" id="Phobius"/>
    </source>
</evidence>
<dbReference type="Gene3D" id="2.40.70.10">
    <property type="entry name" value="Acid Proteases"/>
    <property type="match status" value="1"/>
</dbReference>
<evidence type="ECO:0000256" key="1">
    <source>
        <dbReference type="SAM" id="MobiDB-lite"/>
    </source>
</evidence>
<dbReference type="SUPFAM" id="SSF50630">
    <property type="entry name" value="Acid proteases"/>
    <property type="match status" value="1"/>
</dbReference>